<feature type="compositionally biased region" description="Acidic residues" evidence="1">
    <location>
        <begin position="555"/>
        <end position="567"/>
    </location>
</feature>
<name>A0A4Z2FJA4_9TELE</name>
<dbReference type="InterPro" id="IPR036034">
    <property type="entry name" value="PDZ_sf"/>
</dbReference>
<dbReference type="PANTHER" id="PTHR23175">
    <property type="entry name" value="PDZ DOMAIN-CONTAINING PROTEIN"/>
    <property type="match status" value="1"/>
</dbReference>
<dbReference type="InterPro" id="IPR001478">
    <property type="entry name" value="PDZ"/>
</dbReference>
<keyword evidence="4" id="KW-1185">Reference proteome</keyword>
<feature type="region of interest" description="Disordered" evidence="1">
    <location>
        <begin position="1"/>
        <end position="26"/>
    </location>
</feature>
<dbReference type="EMBL" id="SRLO01001139">
    <property type="protein sequence ID" value="TNN41045.1"/>
    <property type="molecule type" value="Genomic_DNA"/>
</dbReference>
<dbReference type="SMART" id="SM00228">
    <property type="entry name" value="PDZ"/>
    <property type="match status" value="1"/>
</dbReference>
<gene>
    <name evidence="3" type="primary">ARHGAP23_0</name>
    <name evidence="3" type="ORF">EYF80_048782</name>
</gene>
<dbReference type="InterPro" id="IPR041489">
    <property type="entry name" value="PDZ_6"/>
</dbReference>
<dbReference type="Proteomes" id="UP000314294">
    <property type="component" value="Unassembled WGS sequence"/>
</dbReference>
<evidence type="ECO:0000313" key="3">
    <source>
        <dbReference type="EMBL" id="TNN41045.1"/>
    </source>
</evidence>
<dbReference type="OrthoDB" id="6281275at2759"/>
<feature type="compositionally biased region" description="Basic residues" evidence="1">
    <location>
        <begin position="622"/>
        <end position="634"/>
    </location>
</feature>
<feature type="compositionally biased region" description="Basic and acidic residues" evidence="1">
    <location>
        <begin position="485"/>
        <end position="495"/>
    </location>
</feature>
<accession>A0A4Z2FJA4</accession>
<evidence type="ECO:0000259" key="2">
    <source>
        <dbReference type="PROSITE" id="PS50106"/>
    </source>
</evidence>
<organism evidence="3 4">
    <name type="scientific">Liparis tanakae</name>
    <name type="common">Tanaka's snailfish</name>
    <dbReference type="NCBI Taxonomy" id="230148"/>
    <lineage>
        <taxon>Eukaryota</taxon>
        <taxon>Metazoa</taxon>
        <taxon>Chordata</taxon>
        <taxon>Craniata</taxon>
        <taxon>Vertebrata</taxon>
        <taxon>Euteleostomi</taxon>
        <taxon>Actinopterygii</taxon>
        <taxon>Neopterygii</taxon>
        <taxon>Teleostei</taxon>
        <taxon>Neoteleostei</taxon>
        <taxon>Acanthomorphata</taxon>
        <taxon>Eupercaria</taxon>
        <taxon>Perciformes</taxon>
        <taxon>Cottioidei</taxon>
        <taxon>Cottales</taxon>
        <taxon>Liparidae</taxon>
        <taxon>Liparis</taxon>
    </lineage>
</organism>
<evidence type="ECO:0000256" key="1">
    <source>
        <dbReference type="SAM" id="MobiDB-lite"/>
    </source>
</evidence>
<dbReference type="Pfam" id="PF17820">
    <property type="entry name" value="PDZ_6"/>
    <property type="match status" value="1"/>
</dbReference>
<feature type="compositionally biased region" description="Low complexity" evidence="1">
    <location>
        <begin position="457"/>
        <end position="472"/>
    </location>
</feature>
<dbReference type="Gene3D" id="2.30.42.10">
    <property type="match status" value="1"/>
</dbReference>
<feature type="region of interest" description="Disordered" evidence="1">
    <location>
        <begin position="206"/>
        <end position="271"/>
    </location>
</feature>
<feature type="region of interest" description="Disordered" evidence="1">
    <location>
        <begin position="41"/>
        <end position="66"/>
    </location>
</feature>
<reference evidence="3 4" key="1">
    <citation type="submission" date="2019-03" db="EMBL/GenBank/DDBJ databases">
        <title>First draft genome of Liparis tanakae, snailfish: a comprehensive survey of snailfish specific genes.</title>
        <authorList>
            <person name="Kim W."/>
            <person name="Song I."/>
            <person name="Jeong J.-H."/>
            <person name="Kim D."/>
            <person name="Kim S."/>
            <person name="Ryu S."/>
            <person name="Song J.Y."/>
            <person name="Lee S.K."/>
        </authorList>
    </citation>
    <scope>NUCLEOTIDE SEQUENCE [LARGE SCALE GENOMIC DNA]</scope>
    <source>
        <tissue evidence="3">Muscle</tissue>
    </source>
</reference>
<evidence type="ECO:0000313" key="4">
    <source>
        <dbReference type="Proteomes" id="UP000314294"/>
    </source>
</evidence>
<feature type="domain" description="PDZ" evidence="2">
    <location>
        <begin position="75"/>
        <end position="172"/>
    </location>
</feature>
<dbReference type="AlphaFoldDB" id="A0A4Z2FJA4"/>
<proteinExistence type="predicted"/>
<sequence length="664" mass="71775">MQRAANINEELDLSQHNRYSTHSHPKNRWCCEPSHSIMNERAKGRRDGMVSSNENRRRPLSSGEVEGVSWRGPRTVFVPKNSQGFGFTLRHFIVYPPESSLHSLKRSRLEPMDTIFVKSVKENGPAQQAGLSTGDRLVKVNGQSILGKTYSQVIMLIQNSENILELSIMPKDEDVLQLAYSQDAYLKGNEPYSGVALPAPPPPLCYPPAKPVSSGPQSPPDNWRPGPAASPLDNRPGPAASTPTPAPGWSGGPEEPGGRLAPPGGHRGRSSSAFNVLDFHFANHNAAIASATLPAPRKSSLPASARTHADTLCHQALSDWYYSQAEAAESMSPRHRSISQDCLAELGLGLALGPGPASLTSAEKHRRETLQFHQQAAAASHDSYWLGGWGGASRSCSESLLAAYAEYEHNYGRSVETLAQASALVSPRYEVPPPGSQTVKFREHKDQKVPAGHPHNTTATSPIITASSTVPPGGRRPGQQVAEPQTRRVKEEELVGYKSYSPSFSRKAGHPLQQAHSFREPSHSGPHLNWSPGNRVDGEGGVVPRPRSTPALSAPEEEGAQLGDDGEAASPISLNQEVVLRQKPPSGHRTPVQAVQHPHYAEPPSLEPTHGTPSPVSGVPVTHRRANGSIKSRRSSYLLAITTERSKSCDEGLNTFREEGRVFS</sequence>
<protein>
    <submittedName>
        <fullName evidence="3">Rho GTPase-activating protein 23</fullName>
    </submittedName>
</protein>
<dbReference type="SUPFAM" id="SSF50156">
    <property type="entry name" value="PDZ domain-like"/>
    <property type="match status" value="1"/>
</dbReference>
<feature type="region of interest" description="Disordered" evidence="1">
    <location>
        <begin position="599"/>
        <end position="634"/>
    </location>
</feature>
<feature type="region of interest" description="Disordered" evidence="1">
    <location>
        <begin position="444"/>
        <end position="568"/>
    </location>
</feature>
<comment type="caution">
    <text evidence="3">The sequence shown here is derived from an EMBL/GenBank/DDBJ whole genome shotgun (WGS) entry which is preliminary data.</text>
</comment>
<dbReference type="PROSITE" id="PS50106">
    <property type="entry name" value="PDZ"/>
    <property type="match status" value="1"/>
</dbReference>
<dbReference type="PANTHER" id="PTHR23175:SF5">
    <property type="entry name" value="RHO GTPASE-ACTIVATING PROTEIN 23"/>
    <property type="match status" value="1"/>
</dbReference>